<feature type="domain" description="HTH cro/C1-type" evidence="2">
    <location>
        <begin position="20"/>
        <end position="79"/>
    </location>
</feature>
<dbReference type="Proteomes" id="UP001224412">
    <property type="component" value="Unassembled WGS sequence"/>
</dbReference>
<dbReference type="SMART" id="SM00530">
    <property type="entry name" value="HTH_XRE"/>
    <property type="match status" value="1"/>
</dbReference>
<dbReference type="GO" id="GO:0003677">
    <property type="term" value="F:DNA binding"/>
    <property type="evidence" value="ECO:0007669"/>
    <property type="project" value="InterPro"/>
</dbReference>
<evidence type="ECO:0000256" key="1">
    <source>
        <dbReference type="SAM" id="MobiDB-lite"/>
    </source>
</evidence>
<gene>
    <name evidence="3" type="ORF">QPX42_03545</name>
</gene>
<proteinExistence type="predicted"/>
<evidence type="ECO:0000259" key="2">
    <source>
        <dbReference type="PROSITE" id="PS50943"/>
    </source>
</evidence>
<feature type="region of interest" description="Disordered" evidence="1">
    <location>
        <begin position="129"/>
        <end position="153"/>
    </location>
</feature>
<sequence length="153" mass="16954">MVEYHRWYWTSYGHALANNLRSLREMRGLSQTRLAQLSGLSRNLISNLERNESGAKAADPVLSTVYKLAQILYVPPGVLLPGVDEVIAGPCAATTPHLQGRWPVAEHDTAPFSPLYLARAVTDELPEFAAPEPLGTAEITLPKRSPGERRRKR</sequence>
<dbReference type="Pfam" id="PF12844">
    <property type="entry name" value="HTH_19"/>
    <property type="match status" value="1"/>
</dbReference>
<protein>
    <submittedName>
        <fullName evidence="3">Helix-turn-helix transcriptional regulator</fullName>
    </submittedName>
</protein>
<accession>A0AAP4F4T1</accession>
<dbReference type="CDD" id="cd00093">
    <property type="entry name" value="HTH_XRE"/>
    <property type="match status" value="1"/>
</dbReference>
<reference evidence="3" key="1">
    <citation type="submission" date="2023-05" db="EMBL/GenBank/DDBJ databases">
        <title>Metabolic capabilities are highly conserved among human nasal-associated Corynebacterium species in pangenomic analyses.</title>
        <authorList>
            <person name="Tran T.H."/>
            <person name="Roberts A.Q."/>
            <person name="Escapa I.F."/>
            <person name="Gao W."/>
            <person name="Conlan S."/>
            <person name="Kong H."/>
            <person name="Segre J.A."/>
            <person name="Kelly M.S."/>
            <person name="Lemon K.P."/>
        </authorList>
    </citation>
    <scope>NUCLEOTIDE SEQUENCE</scope>
    <source>
        <strain evidence="3">KPL2773</strain>
    </source>
</reference>
<dbReference type="SUPFAM" id="SSF47413">
    <property type="entry name" value="lambda repressor-like DNA-binding domains"/>
    <property type="match status" value="1"/>
</dbReference>
<comment type="caution">
    <text evidence="3">The sequence shown here is derived from an EMBL/GenBank/DDBJ whole genome shotgun (WGS) entry which is preliminary data.</text>
</comment>
<dbReference type="PROSITE" id="PS50943">
    <property type="entry name" value="HTH_CROC1"/>
    <property type="match status" value="1"/>
</dbReference>
<dbReference type="EMBL" id="JASNVH010000004">
    <property type="protein sequence ID" value="MDK4306626.1"/>
    <property type="molecule type" value="Genomic_DNA"/>
</dbReference>
<evidence type="ECO:0000313" key="3">
    <source>
        <dbReference type="EMBL" id="MDK4306626.1"/>
    </source>
</evidence>
<dbReference type="InterPro" id="IPR001387">
    <property type="entry name" value="Cro/C1-type_HTH"/>
</dbReference>
<dbReference type="InterPro" id="IPR010982">
    <property type="entry name" value="Lambda_DNA-bd_dom_sf"/>
</dbReference>
<dbReference type="AlphaFoldDB" id="A0AAP4F4T1"/>
<name>A0AAP4F4T1_9CORY</name>
<dbReference type="Gene3D" id="1.10.260.40">
    <property type="entry name" value="lambda repressor-like DNA-binding domains"/>
    <property type="match status" value="1"/>
</dbReference>
<evidence type="ECO:0000313" key="4">
    <source>
        <dbReference type="Proteomes" id="UP001224412"/>
    </source>
</evidence>
<organism evidence="3 4">
    <name type="scientific">Corynebacterium pseudodiphtheriticum</name>
    <dbReference type="NCBI Taxonomy" id="37637"/>
    <lineage>
        <taxon>Bacteria</taxon>
        <taxon>Bacillati</taxon>
        <taxon>Actinomycetota</taxon>
        <taxon>Actinomycetes</taxon>
        <taxon>Mycobacteriales</taxon>
        <taxon>Corynebacteriaceae</taxon>
        <taxon>Corynebacterium</taxon>
    </lineage>
</organism>
<dbReference type="RefSeq" id="WP_023019061.1">
    <property type="nucleotide sequence ID" value="NZ_CP051667.1"/>
</dbReference>